<dbReference type="InterPro" id="IPR011990">
    <property type="entry name" value="TPR-like_helical_dom_sf"/>
</dbReference>
<dbReference type="AlphaFoldDB" id="A0A212J2L3"/>
<feature type="region of interest" description="Disordered" evidence="1">
    <location>
        <begin position="478"/>
        <end position="507"/>
    </location>
</feature>
<feature type="chain" id="PRO_5012690855" description="SusD/RagB family nutrient-binding outer membrane lipoprotein" evidence="2">
    <location>
        <begin position="22"/>
        <end position="507"/>
    </location>
</feature>
<dbReference type="EMBL" id="FLUM01000001">
    <property type="protein sequence ID" value="SBV93681.1"/>
    <property type="molecule type" value="Genomic_DNA"/>
</dbReference>
<proteinExistence type="predicted"/>
<dbReference type="Pfam" id="PF12771">
    <property type="entry name" value="SusD-like_2"/>
    <property type="match status" value="1"/>
</dbReference>
<evidence type="ECO:0000256" key="1">
    <source>
        <dbReference type="SAM" id="MobiDB-lite"/>
    </source>
</evidence>
<name>A0A212J2L3_9BACT</name>
<feature type="signal peptide" evidence="2">
    <location>
        <begin position="1"/>
        <end position="21"/>
    </location>
</feature>
<sequence length="507" mass="57505">MKRKLLIILSAIFLLFTTGCSDWLDINHDPNALAEVPDPKVLLPAVEMGVANNLMGWDFGFGGAYWVEYWAQSYTASQFKSLSEYLPQEFNTAYQSLTSQPMLDLEYIKANTKDSENKGYYFVAEALSIFTWQIITDVWGDMPYSEALKAKEGIFHPKQDKQEDIYADLLKRVDDLLAIDLTGSSIDGTYDYIYKGDMAEWHKFASALKLKLMIRLSETSLYDNAKTLNYIKSADMLTLSAKISGKIWNDDMEGKRHPMREFQQGEANYISTNVIACKTFFDYLKVNADPRLAKLFSGEKAAFFGDFNSKEDSDGNGTTDDKETYATAVLPEDMDLMLMTDWEVNFYIAEVYARAGDAKAKDYYEAGVKASLNQHVIINADKKPDYSILETGYAKWTGGNVETQIKQIAMQKWVANCNYQHIEAFLERNRTKYPSVNEIDIAADRKKAWIDFPVGDLTISVRGRALLGGNLPASPLYPSSYRDRNNNAPSQKPNVGEKVWWNQKQGK</sequence>
<organism evidence="3">
    <name type="scientific">uncultured Dysgonomonas sp</name>
    <dbReference type="NCBI Taxonomy" id="206096"/>
    <lineage>
        <taxon>Bacteria</taxon>
        <taxon>Pseudomonadati</taxon>
        <taxon>Bacteroidota</taxon>
        <taxon>Bacteroidia</taxon>
        <taxon>Bacteroidales</taxon>
        <taxon>Dysgonomonadaceae</taxon>
        <taxon>Dysgonomonas</taxon>
        <taxon>environmental samples</taxon>
    </lineage>
</organism>
<evidence type="ECO:0000256" key="2">
    <source>
        <dbReference type="SAM" id="SignalP"/>
    </source>
</evidence>
<dbReference type="PROSITE" id="PS51257">
    <property type="entry name" value="PROKAR_LIPOPROTEIN"/>
    <property type="match status" value="1"/>
</dbReference>
<gene>
    <name evidence="3" type="ORF">KL86DYS1_10930</name>
</gene>
<evidence type="ECO:0000313" key="3">
    <source>
        <dbReference type="EMBL" id="SBV93681.1"/>
    </source>
</evidence>
<dbReference type="SUPFAM" id="SSF48452">
    <property type="entry name" value="TPR-like"/>
    <property type="match status" value="1"/>
</dbReference>
<protein>
    <recommendedName>
        <fullName evidence="4">SusD/RagB family nutrient-binding outer membrane lipoprotein</fullName>
    </recommendedName>
</protein>
<evidence type="ECO:0008006" key="4">
    <source>
        <dbReference type="Google" id="ProtNLM"/>
    </source>
</evidence>
<accession>A0A212J2L3</accession>
<dbReference type="RefSeq" id="WP_296938817.1">
    <property type="nucleotide sequence ID" value="NZ_LT599032.1"/>
</dbReference>
<keyword evidence="2" id="KW-0732">Signal</keyword>
<reference evidence="3" key="1">
    <citation type="submission" date="2016-04" db="EMBL/GenBank/DDBJ databases">
        <authorList>
            <person name="Evans L.H."/>
            <person name="Alamgir A."/>
            <person name="Owens N."/>
            <person name="Weber N.D."/>
            <person name="Virtaneva K."/>
            <person name="Barbian K."/>
            <person name="Babar A."/>
            <person name="Rosenke K."/>
        </authorList>
    </citation>
    <scope>NUCLEOTIDE SEQUENCE</scope>
    <source>
        <strain evidence="3">86-1</strain>
    </source>
</reference>
<dbReference type="InterPro" id="IPR041662">
    <property type="entry name" value="SusD-like_2"/>
</dbReference>
<dbReference type="Gene3D" id="1.25.40.390">
    <property type="match status" value="1"/>
</dbReference>